<organism evidence="3 4">
    <name type="scientific">Mollisia scopiformis</name>
    <name type="common">Conifer needle endophyte fungus</name>
    <name type="synonym">Phialocephala scopiformis</name>
    <dbReference type="NCBI Taxonomy" id="149040"/>
    <lineage>
        <taxon>Eukaryota</taxon>
        <taxon>Fungi</taxon>
        <taxon>Dikarya</taxon>
        <taxon>Ascomycota</taxon>
        <taxon>Pezizomycotina</taxon>
        <taxon>Leotiomycetes</taxon>
        <taxon>Helotiales</taxon>
        <taxon>Mollisiaceae</taxon>
        <taxon>Mollisia</taxon>
    </lineage>
</organism>
<evidence type="ECO:0000259" key="2">
    <source>
        <dbReference type="Pfam" id="PF24883"/>
    </source>
</evidence>
<gene>
    <name evidence="3" type="ORF">LY89DRAFT_349426</name>
</gene>
<dbReference type="InParanoid" id="A0A132B762"/>
<keyword evidence="4" id="KW-1185">Reference proteome</keyword>
<dbReference type="PANTHER" id="PTHR10039">
    <property type="entry name" value="AMELOGENIN"/>
    <property type="match status" value="1"/>
</dbReference>
<dbReference type="InterPro" id="IPR056884">
    <property type="entry name" value="NPHP3-like_N"/>
</dbReference>
<protein>
    <recommendedName>
        <fullName evidence="2">Nephrocystin 3-like N-terminal domain-containing protein</fullName>
    </recommendedName>
</protein>
<reference evidence="3 4" key="1">
    <citation type="submission" date="2015-10" db="EMBL/GenBank/DDBJ databases">
        <title>Full genome of DAOMC 229536 Phialocephala scopiformis, a fungal endophyte of spruce producing the potent anti-insectan compound rugulosin.</title>
        <authorList>
            <consortium name="DOE Joint Genome Institute"/>
            <person name="Walker A.K."/>
            <person name="Frasz S.L."/>
            <person name="Seifert K.A."/>
            <person name="Miller J.D."/>
            <person name="Mondo S.J."/>
            <person name="Labutti K."/>
            <person name="Lipzen A."/>
            <person name="Dockter R."/>
            <person name="Kennedy M."/>
            <person name="Grigoriev I.V."/>
            <person name="Spatafora J.W."/>
        </authorList>
    </citation>
    <scope>NUCLEOTIDE SEQUENCE [LARGE SCALE GENOMIC DNA]</scope>
    <source>
        <strain evidence="3 4">CBS 120377</strain>
    </source>
</reference>
<dbReference type="Proteomes" id="UP000070700">
    <property type="component" value="Unassembled WGS sequence"/>
</dbReference>
<keyword evidence="1" id="KW-0677">Repeat</keyword>
<evidence type="ECO:0000256" key="1">
    <source>
        <dbReference type="ARBA" id="ARBA00022737"/>
    </source>
</evidence>
<evidence type="ECO:0000313" key="4">
    <source>
        <dbReference type="Proteomes" id="UP000070700"/>
    </source>
</evidence>
<dbReference type="AlphaFoldDB" id="A0A132B762"/>
<dbReference type="GeneID" id="28816636"/>
<dbReference type="Pfam" id="PF24883">
    <property type="entry name" value="NPHP3_N"/>
    <property type="match status" value="1"/>
</dbReference>
<proteinExistence type="predicted"/>
<feature type="domain" description="Nephrocystin 3-like N-terminal" evidence="2">
    <location>
        <begin position="33"/>
        <end position="139"/>
    </location>
</feature>
<dbReference type="KEGG" id="psco:LY89DRAFT_349426"/>
<dbReference type="OrthoDB" id="195446at2759"/>
<name>A0A132B762_MOLSC</name>
<dbReference type="RefSeq" id="XP_018062438.1">
    <property type="nucleotide sequence ID" value="XM_018206910.1"/>
</dbReference>
<evidence type="ECO:0000313" key="3">
    <source>
        <dbReference type="EMBL" id="KUJ08083.1"/>
    </source>
</evidence>
<dbReference type="EMBL" id="KQ947437">
    <property type="protein sequence ID" value="KUJ08083.1"/>
    <property type="molecule type" value="Genomic_DNA"/>
</dbReference>
<sequence>MQYDSCVVNIKEWINSPEYMREFENARGKRLPDTGEWLLALPSYQSWKMFSYDSVSENKPLPADLSRSILFLTAKPGYGKTTLSSLIIEDLRATSPGGKGLILFYHFTSDDSMAATGSKAFRAILVQLVHENRIRKEIIDTS</sequence>
<accession>A0A132B762</accession>